<evidence type="ECO:0000313" key="5">
    <source>
        <dbReference type="EMBL" id="GCD11810.1"/>
    </source>
</evidence>
<organism evidence="5 6">
    <name type="scientific">Clostridium tagluense</name>
    <dbReference type="NCBI Taxonomy" id="360422"/>
    <lineage>
        <taxon>Bacteria</taxon>
        <taxon>Bacillati</taxon>
        <taxon>Bacillota</taxon>
        <taxon>Clostridia</taxon>
        <taxon>Eubacteriales</taxon>
        <taxon>Clostridiaceae</taxon>
        <taxon>Clostridium</taxon>
    </lineage>
</organism>
<evidence type="ECO:0000256" key="2">
    <source>
        <dbReference type="ARBA" id="ARBA00022448"/>
    </source>
</evidence>
<dbReference type="Pfam" id="PF01991">
    <property type="entry name" value="vATP-synt_E"/>
    <property type="match status" value="1"/>
</dbReference>
<dbReference type="HAMAP" id="MF_00311">
    <property type="entry name" value="ATP_synth_E_arch"/>
    <property type="match status" value="1"/>
</dbReference>
<sequence length="199" mass="22341">MSNLENLSSKIVEDASIKAETILKEAKDNGALIIENKVKGAKELERQMLEKAKIEAITVKQRIISNAKLTVRNEKLVAMQKMIDKVFAKSLENLLVMGENEYFELVKKYLLSMPITGDEEIILPGKYKSIISEDYLSQINTGLKAAGKIGEIKLSEQPRDINSGFIVLKNGIEINNTFESLVNSLRAELEPEIVEELFK</sequence>
<dbReference type="AlphaFoldDB" id="A0A401UQL3"/>
<dbReference type="InterPro" id="IPR002842">
    <property type="entry name" value="ATPase_V1_Esu"/>
</dbReference>
<dbReference type="RefSeq" id="WP_125003949.1">
    <property type="nucleotide sequence ID" value="NZ_BHYK01000022.1"/>
</dbReference>
<comment type="similarity">
    <text evidence="1 4">Belongs to the V-ATPase E subunit family.</text>
</comment>
<dbReference type="OrthoDB" id="1749765at2"/>
<name>A0A401UQL3_9CLOT</name>
<proteinExistence type="inferred from homology"/>
<protein>
    <recommendedName>
        <fullName evidence="4">V-type proton ATPase subunit E</fullName>
    </recommendedName>
    <alternativeName>
        <fullName evidence="4">V-ATPase subunit E</fullName>
    </alternativeName>
</protein>
<keyword evidence="3 4" id="KW-0406">Ion transport</keyword>
<evidence type="ECO:0000256" key="1">
    <source>
        <dbReference type="ARBA" id="ARBA00005901"/>
    </source>
</evidence>
<dbReference type="GO" id="GO:0042777">
    <property type="term" value="P:proton motive force-driven plasma membrane ATP synthesis"/>
    <property type="evidence" value="ECO:0007669"/>
    <property type="project" value="UniProtKB-UniRule"/>
</dbReference>
<dbReference type="GO" id="GO:0046961">
    <property type="term" value="F:proton-transporting ATPase activity, rotational mechanism"/>
    <property type="evidence" value="ECO:0007669"/>
    <property type="project" value="InterPro"/>
</dbReference>
<dbReference type="GO" id="GO:0005524">
    <property type="term" value="F:ATP binding"/>
    <property type="evidence" value="ECO:0007669"/>
    <property type="project" value="UniProtKB-UniRule"/>
</dbReference>
<comment type="caution">
    <text evidence="5">The sequence shown here is derived from an EMBL/GenBank/DDBJ whole genome shotgun (WGS) entry which is preliminary data.</text>
</comment>
<gene>
    <name evidence="5" type="primary">atpE_2</name>
    <name evidence="4" type="synonym">atpE</name>
    <name evidence="5" type="ORF">Ctaglu_34330</name>
</gene>
<keyword evidence="2 4" id="KW-0813">Transport</keyword>
<evidence type="ECO:0000313" key="6">
    <source>
        <dbReference type="Proteomes" id="UP000287872"/>
    </source>
</evidence>
<keyword evidence="6" id="KW-1185">Reference proteome</keyword>
<reference evidence="5 6" key="1">
    <citation type="submission" date="2018-11" db="EMBL/GenBank/DDBJ databases">
        <title>Genome sequencing and assembly of Clostridium tagluense strain A121.</title>
        <authorList>
            <person name="Murakami T."/>
            <person name="Segawa T."/>
            <person name="Shcherbakova V.A."/>
            <person name="Mori H."/>
            <person name="Yoshimura Y."/>
        </authorList>
    </citation>
    <scope>NUCLEOTIDE SEQUENCE [LARGE SCALE GENOMIC DNA]</scope>
    <source>
        <strain evidence="5 6">A121</strain>
    </source>
</reference>
<dbReference type="GO" id="GO:0033178">
    <property type="term" value="C:proton-transporting two-sector ATPase complex, catalytic domain"/>
    <property type="evidence" value="ECO:0007669"/>
    <property type="project" value="InterPro"/>
</dbReference>
<dbReference type="Gene3D" id="1.20.5.620">
    <property type="entry name" value="F1F0 ATP synthase subunit B, membrane domain"/>
    <property type="match status" value="1"/>
</dbReference>
<accession>A0A401UQL3</accession>
<dbReference type="SUPFAM" id="SSF160527">
    <property type="entry name" value="V-type ATPase subunit E-like"/>
    <property type="match status" value="1"/>
</dbReference>
<comment type="function">
    <text evidence="4">Produces ATP from ADP in the presence of a proton gradient across the membrane.</text>
</comment>
<evidence type="ECO:0000256" key="4">
    <source>
        <dbReference type="HAMAP-Rule" id="MF_00311"/>
    </source>
</evidence>
<keyword evidence="4" id="KW-0375">Hydrogen ion transport</keyword>
<keyword evidence="4" id="KW-0066">ATP synthesis</keyword>
<dbReference type="Proteomes" id="UP000287872">
    <property type="component" value="Unassembled WGS sequence"/>
</dbReference>
<evidence type="ECO:0000256" key="3">
    <source>
        <dbReference type="ARBA" id="ARBA00023065"/>
    </source>
</evidence>
<dbReference type="GO" id="GO:0046933">
    <property type="term" value="F:proton-transporting ATP synthase activity, rotational mechanism"/>
    <property type="evidence" value="ECO:0007669"/>
    <property type="project" value="UniProtKB-UniRule"/>
</dbReference>
<dbReference type="EMBL" id="BHYK01000022">
    <property type="protein sequence ID" value="GCD11810.1"/>
    <property type="molecule type" value="Genomic_DNA"/>
</dbReference>